<dbReference type="InterPro" id="IPR036249">
    <property type="entry name" value="Thioredoxin-like_sf"/>
</dbReference>
<evidence type="ECO:0000256" key="4">
    <source>
        <dbReference type="SAM" id="SignalP"/>
    </source>
</evidence>
<accession>A0AAE3NS58</accession>
<evidence type="ECO:0000313" key="7">
    <source>
        <dbReference type="Proteomes" id="UP001220964"/>
    </source>
</evidence>
<dbReference type="InterPro" id="IPR017937">
    <property type="entry name" value="Thioredoxin_CS"/>
</dbReference>
<dbReference type="InterPro" id="IPR013766">
    <property type="entry name" value="Thioredoxin_domain"/>
</dbReference>
<dbReference type="Gene3D" id="3.40.30.10">
    <property type="entry name" value="Glutaredoxin"/>
    <property type="match status" value="1"/>
</dbReference>
<comment type="subcellular location">
    <subcellularLocation>
        <location evidence="1">Cell envelope</location>
    </subcellularLocation>
</comment>
<keyword evidence="2" id="KW-0201">Cytochrome c-type biogenesis</keyword>
<comment type="caution">
    <text evidence="6">The sequence shown here is derived from an EMBL/GenBank/DDBJ whole genome shotgun (WGS) entry which is preliminary data.</text>
</comment>
<evidence type="ECO:0000256" key="1">
    <source>
        <dbReference type="ARBA" id="ARBA00004196"/>
    </source>
</evidence>
<dbReference type="PANTHER" id="PTHR42852">
    <property type="entry name" value="THIOL:DISULFIDE INTERCHANGE PROTEIN DSBE"/>
    <property type="match status" value="1"/>
</dbReference>
<keyword evidence="3" id="KW-0676">Redox-active center</keyword>
<proteinExistence type="predicted"/>
<dbReference type="EMBL" id="JARGYC010000021">
    <property type="protein sequence ID" value="MDF0601021.1"/>
    <property type="molecule type" value="Genomic_DNA"/>
</dbReference>
<evidence type="ECO:0000313" key="6">
    <source>
        <dbReference type="EMBL" id="MDF0601021.1"/>
    </source>
</evidence>
<dbReference type="GO" id="GO:0030313">
    <property type="term" value="C:cell envelope"/>
    <property type="evidence" value="ECO:0007669"/>
    <property type="project" value="UniProtKB-SubCell"/>
</dbReference>
<dbReference type="GO" id="GO:0017004">
    <property type="term" value="P:cytochrome complex assembly"/>
    <property type="evidence" value="ECO:0007669"/>
    <property type="project" value="UniProtKB-KW"/>
</dbReference>
<keyword evidence="4" id="KW-0732">Signal</keyword>
<keyword evidence="7" id="KW-1185">Reference proteome</keyword>
<name>A0AAE3NS58_9RHOB</name>
<dbReference type="PROSITE" id="PS00194">
    <property type="entry name" value="THIOREDOXIN_1"/>
    <property type="match status" value="1"/>
</dbReference>
<feature type="chain" id="PRO_5042102908" evidence="4">
    <location>
        <begin position="23"/>
        <end position="187"/>
    </location>
</feature>
<dbReference type="Pfam" id="PF08534">
    <property type="entry name" value="Redoxin"/>
    <property type="match status" value="1"/>
</dbReference>
<dbReference type="CDD" id="cd02966">
    <property type="entry name" value="TlpA_like_family"/>
    <property type="match status" value="1"/>
</dbReference>
<dbReference type="SUPFAM" id="SSF52833">
    <property type="entry name" value="Thioredoxin-like"/>
    <property type="match status" value="1"/>
</dbReference>
<gene>
    <name evidence="6" type="ORF">P1J78_09795</name>
</gene>
<dbReference type="RefSeq" id="WP_275567163.1">
    <property type="nucleotide sequence ID" value="NZ_JARGYC010000021.1"/>
</dbReference>
<dbReference type="InterPro" id="IPR050553">
    <property type="entry name" value="Thioredoxin_ResA/DsbE_sf"/>
</dbReference>
<protein>
    <submittedName>
        <fullName evidence="6">TlpA disulfide reductase family protein</fullName>
    </submittedName>
</protein>
<dbReference type="Proteomes" id="UP001220964">
    <property type="component" value="Unassembled WGS sequence"/>
</dbReference>
<evidence type="ECO:0000256" key="3">
    <source>
        <dbReference type="ARBA" id="ARBA00023284"/>
    </source>
</evidence>
<dbReference type="PANTHER" id="PTHR42852:SF18">
    <property type="entry name" value="CHROMOSOME UNDETERMINED SCAFFOLD_47, WHOLE GENOME SHOTGUN SEQUENCE"/>
    <property type="match status" value="1"/>
</dbReference>
<feature type="domain" description="Thioredoxin" evidence="5">
    <location>
        <begin position="17"/>
        <end position="184"/>
    </location>
</feature>
<organism evidence="6 7">
    <name type="scientific">Psychromarinibacter sediminicola</name>
    <dbReference type="NCBI Taxonomy" id="3033385"/>
    <lineage>
        <taxon>Bacteria</taxon>
        <taxon>Pseudomonadati</taxon>
        <taxon>Pseudomonadota</taxon>
        <taxon>Alphaproteobacteria</taxon>
        <taxon>Rhodobacterales</taxon>
        <taxon>Paracoccaceae</taxon>
        <taxon>Psychromarinibacter</taxon>
    </lineage>
</organism>
<dbReference type="AlphaFoldDB" id="A0AAE3NS58"/>
<sequence>MRWFRFAVLYTCLCLTANVAAAADTAALEAMREGDMRKLNFHSEPEAVPEVTFLGDGDAEMGLDAFAGKYVLVNFWATWCAPCREEMPSLSALQAELGGEAFEVVTIATGRNPPAGMRRFFDEVGVDNLPLYRDPKQQLARQMAVLALPISVVLDPEGREIARLQGDADWSSDSAKAIFRALIGGGS</sequence>
<reference evidence="6" key="1">
    <citation type="submission" date="2023-03" db="EMBL/GenBank/DDBJ databases">
        <title>Multiphase analysis and comparison of six strains from genera Psychromarinibacter, Lutimaribacter, and Maritimibacter, including a novel species: Psychromarinibacter sediminicola sp. nov.</title>
        <authorList>
            <person name="Wang Y.-H."/>
            <person name="Ye M.-Q."/>
            <person name="Du Z.-J."/>
        </authorList>
    </citation>
    <scope>NUCLEOTIDE SEQUENCE</scope>
    <source>
        <strain evidence="6">C21-152</strain>
    </source>
</reference>
<dbReference type="GO" id="GO:0015036">
    <property type="term" value="F:disulfide oxidoreductase activity"/>
    <property type="evidence" value="ECO:0007669"/>
    <property type="project" value="UniProtKB-ARBA"/>
</dbReference>
<evidence type="ECO:0000259" key="5">
    <source>
        <dbReference type="PROSITE" id="PS51352"/>
    </source>
</evidence>
<dbReference type="InterPro" id="IPR013740">
    <property type="entry name" value="Redoxin"/>
</dbReference>
<evidence type="ECO:0000256" key="2">
    <source>
        <dbReference type="ARBA" id="ARBA00022748"/>
    </source>
</evidence>
<dbReference type="PROSITE" id="PS51352">
    <property type="entry name" value="THIOREDOXIN_2"/>
    <property type="match status" value="1"/>
</dbReference>
<feature type="signal peptide" evidence="4">
    <location>
        <begin position="1"/>
        <end position="22"/>
    </location>
</feature>